<keyword evidence="1" id="KW-0812">Transmembrane</keyword>
<dbReference type="InterPro" id="IPR022134">
    <property type="entry name" value="DUF3667"/>
</dbReference>
<dbReference type="EMBL" id="CP034951">
    <property type="protein sequence ID" value="QAA82709.1"/>
    <property type="molecule type" value="Genomic_DNA"/>
</dbReference>
<protein>
    <submittedName>
        <fullName evidence="2">DUF3667 domain-containing protein</fullName>
    </submittedName>
</protein>
<proteinExistence type="predicted"/>
<sequence>MERIEPNSCEVCGQNPEVPKIDWHYIASEIRSVFMLEKGFLYTVIQLLLKPGKAIKTYIQTDRRRLMKPIVFVILASLIYSLIDYYFPFQAKYMNHNGEVQNYTTSIAKWITENYGYSNLIMSIFIAGWLKLFFRKHPFSIFEMAVLLCYVMGMVMLLFAIFGFFEHTSNTNLVTIGSMVGFIYAVRAIGQVFGNKWFHYAKGGLAYIFGSISFTIIFLILGIVLDATLGNKAV</sequence>
<feature type="transmembrane region" description="Helical" evidence="1">
    <location>
        <begin position="115"/>
        <end position="134"/>
    </location>
</feature>
<reference evidence="2 3" key="1">
    <citation type="submission" date="2019-01" db="EMBL/GenBank/DDBJ databases">
        <title>Complete genome sequencing of Aequorivita sp. H23M31.</title>
        <authorList>
            <person name="Bae J.-W."/>
        </authorList>
    </citation>
    <scope>NUCLEOTIDE SEQUENCE [LARGE SCALE GENOMIC DNA]</scope>
    <source>
        <strain evidence="2 3">H23M31</strain>
    </source>
</reference>
<feature type="transmembrane region" description="Helical" evidence="1">
    <location>
        <begin position="141"/>
        <end position="165"/>
    </location>
</feature>
<name>A0A410G615_9FLAO</name>
<dbReference type="Proteomes" id="UP000285517">
    <property type="component" value="Chromosome"/>
</dbReference>
<feature type="transmembrane region" description="Helical" evidence="1">
    <location>
        <begin position="205"/>
        <end position="225"/>
    </location>
</feature>
<dbReference type="AlphaFoldDB" id="A0A410G615"/>
<accession>A0A410G615</accession>
<keyword evidence="1" id="KW-0472">Membrane</keyword>
<keyword evidence="1" id="KW-1133">Transmembrane helix</keyword>
<dbReference type="KEGG" id="aev:EI546_13705"/>
<dbReference type="Pfam" id="PF12412">
    <property type="entry name" value="DUF3667"/>
    <property type="match status" value="1"/>
</dbReference>
<gene>
    <name evidence="2" type="ORF">EI546_13705</name>
</gene>
<keyword evidence="3" id="KW-1185">Reference proteome</keyword>
<evidence type="ECO:0000313" key="2">
    <source>
        <dbReference type="EMBL" id="QAA82709.1"/>
    </source>
</evidence>
<dbReference type="OrthoDB" id="7446256at2"/>
<feature type="transmembrane region" description="Helical" evidence="1">
    <location>
        <begin position="171"/>
        <end position="193"/>
    </location>
</feature>
<dbReference type="RefSeq" id="WP_128251074.1">
    <property type="nucleotide sequence ID" value="NZ_CP034951.1"/>
</dbReference>
<evidence type="ECO:0000256" key="1">
    <source>
        <dbReference type="SAM" id="Phobius"/>
    </source>
</evidence>
<feature type="transmembrane region" description="Helical" evidence="1">
    <location>
        <begin position="70"/>
        <end position="87"/>
    </location>
</feature>
<organism evidence="2 3">
    <name type="scientific">Aequorivita ciconiae</name>
    <dbReference type="NCBI Taxonomy" id="2494375"/>
    <lineage>
        <taxon>Bacteria</taxon>
        <taxon>Pseudomonadati</taxon>
        <taxon>Bacteroidota</taxon>
        <taxon>Flavobacteriia</taxon>
        <taxon>Flavobacteriales</taxon>
        <taxon>Flavobacteriaceae</taxon>
        <taxon>Aequorivita</taxon>
    </lineage>
</organism>
<evidence type="ECO:0000313" key="3">
    <source>
        <dbReference type="Proteomes" id="UP000285517"/>
    </source>
</evidence>